<reference evidence="1" key="1">
    <citation type="submission" date="2020-03" db="EMBL/GenBank/DDBJ databases">
        <title>The deep terrestrial virosphere.</title>
        <authorList>
            <person name="Holmfeldt K."/>
            <person name="Nilsson E."/>
            <person name="Simone D."/>
            <person name="Lopez-Fernandez M."/>
            <person name="Wu X."/>
            <person name="de Brujin I."/>
            <person name="Lundin D."/>
            <person name="Andersson A."/>
            <person name="Bertilsson S."/>
            <person name="Dopson M."/>
        </authorList>
    </citation>
    <scope>NUCLEOTIDE SEQUENCE</scope>
    <source>
        <strain evidence="1">MM171A02419</strain>
    </source>
</reference>
<proteinExistence type="predicted"/>
<evidence type="ECO:0000313" key="1">
    <source>
        <dbReference type="EMBL" id="QJH92776.1"/>
    </source>
</evidence>
<name>A0A6M3X4T9_9ZZZZ</name>
<sequence>MKEIFPKDVYQAEMSKTAPDTDNITLEGPKIAEGKVVHIRMFYAIDLTTANKTLRIGYDRGGVNHWVKRKAAGTGAYGIWQNQTMVLVENEKPICMIESPTASDVCTLVARGVYL</sequence>
<dbReference type="EMBL" id="MT143919">
    <property type="protein sequence ID" value="QJH92776.1"/>
    <property type="molecule type" value="Genomic_DNA"/>
</dbReference>
<dbReference type="AlphaFoldDB" id="A0A6M3X4T9"/>
<accession>A0A6M3X4T9</accession>
<protein>
    <submittedName>
        <fullName evidence="1">Uncharacterized protein</fullName>
    </submittedName>
</protein>
<organism evidence="1">
    <name type="scientific">viral metagenome</name>
    <dbReference type="NCBI Taxonomy" id="1070528"/>
    <lineage>
        <taxon>unclassified sequences</taxon>
        <taxon>metagenomes</taxon>
        <taxon>organismal metagenomes</taxon>
    </lineage>
</organism>
<gene>
    <name evidence="1" type="ORF">MM171A02419_0007</name>
</gene>